<dbReference type="AlphaFoldDB" id="A0A3N6MU07"/>
<name>A0A3N6MU07_NATCH</name>
<protein>
    <submittedName>
        <fullName evidence="1">Methionine adenosyltransferase</fullName>
        <ecNumber evidence="1">2.5.1.6</ecNumber>
    </submittedName>
</protein>
<dbReference type="Pfam" id="PF01941">
    <property type="entry name" value="AdoMet_Synthase"/>
    <property type="match status" value="1"/>
</dbReference>
<dbReference type="Gene3D" id="3.30.300.10">
    <property type="match status" value="1"/>
</dbReference>
<comment type="caution">
    <text evidence="1">The sequence shown here is derived from an EMBL/GenBank/DDBJ whole genome shotgun (WGS) entry which is preliminary data.</text>
</comment>
<keyword evidence="1" id="KW-0808">Transferase</keyword>
<reference evidence="1 2" key="1">
    <citation type="submission" date="2018-10" db="EMBL/GenBank/DDBJ databases">
        <title>Natrarchaeobius chitinivorans gen. nov., sp. nov., and Natrarchaeobius haloalkaliphilus sp. nov., alkaliphilic, chitin-utilizing haloarchaea from hypersaline alkaline lakes.</title>
        <authorList>
            <person name="Sorokin D.Y."/>
            <person name="Elcheninov A.G."/>
            <person name="Kostrikina N.A."/>
            <person name="Bale N.J."/>
            <person name="Sinninghe Damste J.S."/>
            <person name="Khijniak T.V."/>
            <person name="Kublanov I.V."/>
            <person name="Toshchakov S.V."/>
        </authorList>
    </citation>
    <scope>NUCLEOTIDE SEQUENCE [LARGE SCALE GENOMIC DNA]</scope>
    <source>
        <strain evidence="1 2">AArcht7</strain>
    </source>
</reference>
<dbReference type="EC" id="2.5.1.6" evidence="1"/>
<accession>A0A3N6MU07</accession>
<dbReference type="Proteomes" id="UP000281431">
    <property type="component" value="Unassembled WGS sequence"/>
</dbReference>
<dbReference type="InterPro" id="IPR042543">
    <property type="entry name" value="AdoMet_synthase_2"/>
</dbReference>
<gene>
    <name evidence="1" type="ORF">EA472_12975</name>
</gene>
<dbReference type="OrthoDB" id="204488at2157"/>
<dbReference type="PANTHER" id="PTHR36697:SF1">
    <property type="entry name" value="S-ADENOSYLMETHIONINE SYNTHASE"/>
    <property type="match status" value="1"/>
</dbReference>
<evidence type="ECO:0000313" key="1">
    <source>
        <dbReference type="EMBL" id="RQG99771.1"/>
    </source>
</evidence>
<dbReference type="EMBL" id="REFZ01000008">
    <property type="protein sequence ID" value="RQG99771.1"/>
    <property type="molecule type" value="Genomic_DNA"/>
</dbReference>
<dbReference type="Gene3D" id="3.30.300.340">
    <property type="entry name" value="S-adenosylmethionine synthetase, N-terminal domain"/>
    <property type="match status" value="1"/>
</dbReference>
<dbReference type="InterPro" id="IPR027790">
    <property type="entry name" value="AdoMet_synthase_2_family"/>
</dbReference>
<dbReference type="PANTHER" id="PTHR36697">
    <property type="entry name" value="S-ADENOSYLMETHIONINE SYNTHASE"/>
    <property type="match status" value="1"/>
</dbReference>
<organism evidence="1 2">
    <name type="scientific">Natrarchaeobius chitinivorans</name>
    <dbReference type="NCBI Taxonomy" id="1679083"/>
    <lineage>
        <taxon>Archaea</taxon>
        <taxon>Methanobacteriati</taxon>
        <taxon>Methanobacteriota</taxon>
        <taxon>Stenosarchaea group</taxon>
        <taxon>Halobacteria</taxon>
        <taxon>Halobacteriales</taxon>
        <taxon>Natrialbaceae</taxon>
        <taxon>Natrarchaeobius</taxon>
    </lineage>
</organism>
<dbReference type="InterPro" id="IPR042544">
    <property type="entry name" value="AdoMet_synthase_3"/>
</dbReference>
<evidence type="ECO:0000313" key="2">
    <source>
        <dbReference type="Proteomes" id="UP000281431"/>
    </source>
</evidence>
<proteinExistence type="predicted"/>
<sequence length="385" mass="41580">MNTFPVTISSLAGDPIEDRRAEFVERKGPGHPDTICDGIAEAVSRELCREYQAEFDRVLHHNTDSVLLIAGDSTPEFGGGSLDSPIRIILGGQATAEVEDTTIPINEIAEQAARGYIETHFEDLPSGYVDIWPHLGPTSVDLQDLFDRGDVLANDTSIAVGYAPLSETEAIVKTLEPRIWQEIDAAGKDVKLMGVRTNDQLHLIIATAIRSSQVSSVEEYLDVKAQIRDLALGHARNHTNREVRVDVNTADNPDEGIVYITETGLSAEDGDDGGVGRGNRVTGLITPHRHMSMEATAGKNPISHVGKLYNVLAKRTAERIATETSADFASVHMVSEIGMPIAAPDAVDVETTTSDHSEVEAIVRSEAGRIDEITEGIIAGDVELF</sequence>
<dbReference type="GO" id="GO:0004478">
    <property type="term" value="F:methionine adenosyltransferase activity"/>
    <property type="evidence" value="ECO:0007669"/>
    <property type="project" value="UniProtKB-EC"/>
</dbReference>
<keyword evidence="2" id="KW-1185">Reference proteome</keyword>
<dbReference type="Gene3D" id="3.30.300.280">
    <property type="entry name" value="S-adenosylmethionine synthetase, C-terminal domain"/>
    <property type="match status" value="1"/>
</dbReference>